<dbReference type="Pfam" id="PF07992">
    <property type="entry name" value="Pyr_redox_2"/>
    <property type="match status" value="1"/>
</dbReference>
<dbReference type="Proteomes" id="UP000885931">
    <property type="component" value="Unassembled WGS sequence"/>
</dbReference>
<feature type="domain" description="FAD/NAD(P)-binding" evidence="1">
    <location>
        <begin position="91"/>
        <end position="375"/>
    </location>
</feature>
<dbReference type="Gene3D" id="3.40.50.720">
    <property type="entry name" value="NAD(P)-binding Rossmann-like Domain"/>
    <property type="match status" value="1"/>
</dbReference>
<evidence type="ECO:0000259" key="2">
    <source>
        <dbReference type="Pfam" id="PF14691"/>
    </source>
</evidence>
<dbReference type="Pfam" id="PF14691">
    <property type="entry name" value="Fer4_20"/>
    <property type="match status" value="1"/>
</dbReference>
<dbReference type="PANTHER" id="PTHR42783">
    <property type="entry name" value="GLUTAMATE SYNTHASE [NADPH] SMALL CHAIN"/>
    <property type="match status" value="1"/>
</dbReference>
<dbReference type="InterPro" id="IPR023753">
    <property type="entry name" value="FAD/NAD-binding_dom"/>
</dbReference>
<evidence type="ECO:0000313" key="3">
    <source>
        <dbReference type="EMBL" id="HDM89586.1"/>
    </source>
</evidence>
<evidence type="ECO:0008006" key="4">
    <source>
        <dbReference type="Google" id="ProtNLM"/>
    </source>
</evidence>
<name>A0A7C0X7P7_UNCW3</name>
<dbReference type="SUPFAM" id="SSF51971">
    <property type="entry name" value="Nucleotide-binding domain"/>
    <property type="match status" value="2"/>
</dbReference>
<comment type="caution">
    <text evidence="3">The sequence shown here is derived from an EMBL/GenBank/DDBJ whole genome shotgun (WGS) entry which is preliminary data.</text>
</comment>
<reference evidence="3" key="1">
    <citation type="journal article" date="2020" name="mSystems">
        <title>Genome- and Community-Level Interaction Insights into Carbon Utilization and Element Cycling Functions of Hydrothermarchaeota in Hydrothermal Sediment.</title>
        <authorList>
            <person name="Zhou Z."/>
            <person name="Liu Y."/>
            <person name="Xu W."/>
            <person name="Pan J."/>
            <person name="Luo Z.H."/>
            <person name="Li M."/>
        </authorList>
    </citation>
    <scope>NUCLEOTIDE SEQUENCE [LARGE SCALE GENOMIC DNA]</scope>
    <source>
        <strain evidence="3">HyVt-237</strain>
    </source>
</reference>
<dbReference type="GO" id="GO:0051536">
    <property type="term" value="F:iron-sulfur cluster binding"/>
    <property type="evidence" value="ECO:0007669"/>
    <property type="project" value="InterPro"/>
</dbReference>
<dbReference type="EMBL" id="DRBW01000004">
    <property type="protein sequence ID" value="HDM89586.1"/>
    <property type="molecule type" value="Genomic_DNA"/>
</dbReference>
<evidence type="ECO:0000259" key="1">
    <source>
        <dbReference type="Pfam" id="PF07992"/>
    </source>
</evidence>
<dbReference type="PANTHER" id="PTHR42783:SF3">
    <property type="entry name" value="GLUTAMATE SYNTHASE [NADPH] SMALL CHAIN-RELATED"/>
    <property type="match status" value="1"/>
</dbReference>
<dbReference type="SUPFAM" id="SSF46548">
    <property type="entry name" value="alpha-helical ferredoxin"/>
    <property type="match status" value="1"/>
</dbReference>
<organism evidence="3">
    <name type="scientific">candidate division WOR-3 bacterium</name>
    <dbReference type="NCBI Taxonomy" id="2052148"/>
    <lineage>
        <taxon>Bacteria</taxon>
        <taxon>Bacteria division WOR-3</taxon>
    </lineage>
</organism>
<dbReference type="GO" id="GO:0016491">
    <property type="term" value="F:oxidoreductase activity"/>
    <property type="evidence" value="ECO:0007669"/>
    <property type="project" value="InterPro"/>
</dbReference>
<dbReference type="Gene3D" id="3.50.50.60">
    <property type="entry name" value="FAD/NAD(P)-binding domain"/>
    <property type="match status" value="2"/>
</dbReference>
<feature type="non-terminal residue" evidence="3">
    <location>
        <position position="1"/>
    </location>
</feature>
<accession>A0A7C0X7P7</accession>
<dbReference type="InterPro" id="IPR028261">
    <property type="entry name" value="DPD_II"/>
</dbReference>
<protein>
    <recommendedName>
        <fullName evidence="4">Dihydropyrimidine dehydrogenase</fullName>
    </recommendedName>
</protein>
<sequence>PCTRNCPAHIDIPGFIYHIRSGNLEAAYRKIKSANPFADTCGYVCPDENLCQKECIRGLIDEPIRIRELHNYVTETLGYRDVIEPRRLKGKKVAIVGAGPAGVTAALKLIESGYEVHIFDRREVGGIPIAEIPSERLPSEAVERDIAALKRPGIKVFEGKEIRSLTELEGYDAVLLAFGLVERGLKIPGADLTGVIGPKELLRSAREKKTDFSGKRAVVIGGGNVALDSAFVLKEKGAHVLIAYRRELKYAPSWTKERVLTFLKGVEFLYLVSPLEILGKDRVEGVRFVRMRLGEADESGRPRPVPIEGSEFIIEADIVVPAIGETAPPYFPEVERDRKGFILVDERGRTSKEGVFAAGDLTGEGGTVVEAVAQGKRAAHAIAEYLGRSS</sequence>
<dbReference type="PRINTS" id="PR00469">
    <property type="entry name" value="PNDRDTASEII"/>
</dbReference>
<dbReference type="InterPro" id="IPR009051">
    <property type="entry name" value="Helical_ferredxn"/>
</dbReference>
<proteinExistence type="predicted"/>
<dbReference type="AlphaFoldDB" id="A0A7C0X7P7"/>
<dbReference type="Gene3D" id="1.10.1060.10">
    <property type="entry name" value="Alpha-helical ferredoxin"/>
    <property type="match status" value="1"/>
</dbReference>
<gene>
    <name evidence="3" type="ORF">ENG67_00060</name>
</gene>
<dbReference type="PRINTS" id="PR00368">
    <property type="entry name" value="FADPNR"/>
</dbReference>
<dbReference type="InterPro" id="IPR036188">
    <property type="entry name" value="FAD/NAD-bd_sf"/>
</dbReference>
<feature type="domain" description="Dihydroprymidine dehydrogenase" evidence="2">
    <location>
        <begin position="1"/>
        <end position="76"/>
    </location>
</feature>